<evidence type="ECO:0000256" key="1">
    <source>
        <dbReference type="SAM" id="Phobius"/>
    </source>
</evidence>
<dbReference type="Proteomes" id="UP000254437">
    <property type="component" value="Unassembled WGS sequence"/>
</dbReference>
<dbReference type="InterPro" id="IPR008523">
    <property type="entry name" value="DUF805"/>
</dbReference>
<dbReference type="AlphaFoldDB" id="A0A378TTG0"/>
<feature type="transmembrane region" description="Helical" evidence="1">
    <location>
        <begin position="237"/>
        <end position="258"/>
    </location>
</feature>
<keyword evidence="1" id="KW-0472">Membrane</keyword>
<name>A0A378TTG0_MORLA</name>
<keyword evidence="1" id="KW-1133">Transmembrane helix</keyword>
<dbReference type="EMBL" id="UGQU01000002">
    <property type="protein sequence ID" value="STZ63240.1"/>
    <property type="molecule type" value="Genomic_DNA"/>
</dbReference>
<keyword evidence="1" id="KW-0812">Transmembrane</keyword>
<reference evidence="2 3" key="1">
    <citation type="submission" date="2018-06" db="EMBL/GenBank/DDBJ databases">
        <authorList>
            <consortium name="Pathogen Informatics"/>
            <person name="Doyle S."/>
        </authorList>
    </citation>
    <scope>NUCLEOTIDE SEQUENCE [LARGE SCALE GENOMIC DNA]</scope>
    <source>
        <strain evidence="2 3">NCTC10359</strain>
    </source>
</reference>
<feature type="transmembrane region" description="Helical" evidence="1">
    <location>
        <begin position="202"/>
        <end position="225"/>
    </location>
</feature>
<dbReference type="PANTHER" id="PTHR34980:SF2">
    <property type="entry name" value="INNER MEMBRANE PROTEIN YHAH-RELATED"/>
    <property type="match status" value="1"/>
</dbReference>
<sequence>MTQSDKNYHGTIIAIDSDKQCFSVLADNQKICTLPLKCWQELFDPQINDKIQFGKNSQGIWAKYADNSDNTNLSAINAFSDFENKPKQTTQTHFSQNTHTFHKEQAKPQSEFYQSSQKETLYDNQVRETIEYPYGLFKSYFYTWKRCFDYKGRSRRQEYWYFMLVTTLMIVILSILSIPFSFILAAMSTPYEYQIGQEFELIFGVMILIIIGFVSLIHTLPMIALNIRRCHDLGYSGWLSLLCYVPYLGVLASLFLSFKDSQPDDNAWGDPVK</sequence>
<evidence type="ECO:0000313" key="2">
    <source>
        <dbReference type="EMBL" id="STZ63240.1"/>
    </source>
</evidence>
<feature type="transmembrane region" description="Helical" evidence="1">
    <location>
        <begin position="159"/>
        <end position="182"/>
    </location>
</feature>
<evidence type="ECO:0000313" key="3">
    <source>
        <dbReference type="Proteomes" id="UP000254437"/>
    </source>
</evidence>
<proteinExistence type="predicted"/>
<organism evidence="2 3">
    <name type="scientific">Moraxella lacunata</name>
    <dbReference type="NCBI Taxonomy" id="477"/>
    <lineage>
        <taxon>Bacteria</taxon>
        <taxon>Pseudomonadati</taxon>
        <taxon>Pseudomonadota</taxon>
        <taxon>Gammaproteobacteria</taxon>
        <taxon>Moraxellales</taxon>
        <taxon>Moraxellaceae</taxon>
        <taxon>Moraxella</taxon>
    </lineage>
</organism>
<dbReference type="GO" id="GO:0005886">
    <property type="term" value="C:plasma membrane"/>
    <property type="evidence" value="ECO:0007669"/>
    <property type="project" value="TreeGrafter"/>
</dbReference>
<protein>
    <submittedName>
        <fullName evidence="2">Inner membrane protein yhaH</fullName>
    </submittedName>
</protein>
<accession>A0A378TTG0</accession>
<gene>
    <name evidence="2" type="primary">yhaH_3</name>
    <name evidence="2" type="ORF">NCTC10359_01664</name>
</gene>
<dbReference type="Pfam" id="PF05656">
    <property type="entry name" value="DUF805"/>
    <property type="match status" value="1"/>
</dbReference>
<dbReference type="PANTHER" id="PTHR34980">
    <property type="entry name" value="INNER MEMBRANE PROTEIN-RELATED-RELATED"/>
    <property type="match status" value="1"/>
</dbReference>
<dbReference type="RefSeq" id="WP_115007283.1">
    <property type="nucleotide sequence ID" value="NZ_UGQU01000002.1"/>
</dbReference>